<dbReference type="SUPFAM" id="SSF56112">
    <property type="entry name" value="Protein kinase-like (PK-like)"/>
    <property type="match status" value="1"/>
</dbReference>
<reference evidence="2 3" key="1">
    <citation type="submission" date="2019-06" db="EMBL/GenBank/DDBJ databases">
        <authorList>
            <person name="Lee I."/>
            <person name="Jang G.I."/>
            <person name="Hwang C.Y."/>
        </authorList>
    </citation>
    <scope>NUCLEOTIDE SEQUENCE [LARGE SCALE GENOMIC DNA]</scope>
    <source>
        <strain evidence="2 3">PAMC 28131</strain>
    </source>
</reference>
<accession>A0A501XLL7</accession>
<organism evidence="2 3">
    <name type="scientific">Sandaracinobacter neustonicus</name>
    <dbReference type="NCBI Taxonomy" id="1715348"/>
    <lineage>
        <taxon>Bacteria</taxon>
        <taxon>Pseudomonadati</taxon>
        <taxon>Pseudomonadota</taxon>
        <taxon>Alphaproteobacteria</taxon>
        <taxon>Sphingomonadales</taxon>
        <taxon>Sphingosinicellaceae</taxon>
        <taxon>Sandaracinobacter</taxon>
    </lineage>
</organism>
<name>A0A501XLL7_9SPHN</name>
<dbReference type="CDD" id="cd05154">
    <property type="entry name" value="ACAD10_11_N-like"/>
    <property type="match status" value="1"/>
</dbReference>
<comment type="caution">
    <text evidence="2">The sequence shown here is derived from an EMBL/GenBank/DDBJ whole genome shotgun (WGS) entry which is preliminary data.</text>
</comment>
<evidence type="ECO:0000313" key="3">
    <source>
        <dbReference type="Proteomes" id="UP000319897"/>
    </source>
</evidence>
<dbReference type="InterPro" id="IPR041726">
    <property type="entry name" value="ACAD10_11_N"/>
</dbReference>
<keyword evidence="3" id="KW-1185">Reference proteome</keyword>
<dbReference type="EMBL" id="VFSU01000024">
    <property type="protein sequence ID" value="TPE61077.1"/>
    <property type="molecule type" value="Genomic_DNA"/>
</dbReference>
<dbReference type="InterPro" id="IPR011009">
    <property type="entry name" value="Kinase-like_dom_sf"/>
</dbReference>
<dbReference type="InterPro" id="IPR051678">
    <property type="entry name" value="AGP_Transferase"/>
</dbReference>
<dbReference type="Proteomes" id="UP000319897">
    <property type="component" value="Unassembled WGS sequence"/>
</dbReference>
<dbReference type="Gene3D" id="3.90.1200.10">
    <property type="match status" value="1"/>
</dbReference>
<dbReference type="OrthoDB" id="3806873at2"/>
<gene>
    <name evidence="2" type="ORF">FJQ54_09260</name>
</gene>
<sequence length="358" mass="38638">MGASCTAGACWSSCSSARTHLRVSGSCSTLPEARLTALMSRLWGADVAIDGIDRFHGGAARETYRFRASAGGRSEWLVMRRDPSASLIDTSREVEFHAIGRAHAAGLPVPRPVHLDASGVDLGSPGFVMTEIAGGRACNPFEPGAYGANAAITGVALFTALGQLHALEPDAADRATLPFMDAAGRLAHWKAEIDRHRLRPEPAADAAWRWLVANIPAPSGPPTLVHGDFRSGNFLVDADNRLLAILDWEMAHLGDPMEDLAWVTDPLWGHQMPGVVAGTCTREAAIAAWEAASGRQFDARSRGWWQLFSTYQGLAIWITSAFEVAMQKTADPTMIFASLYPYRAHNLQAVELLKELRA</sequence>
<dbReference type="PANTHER" id="PTHR21310:SF57">
    <property type="entry name" value="BLR2944 PROTEIN"/>
    <property type="match status" value="1"/>
</dbReference>
<dbReference type="InterPro" id="IPR002575">
    <property type="entry name" value="Aminoglycoside_PTrfase"/>
</dbReference>
<evidence type="ECO:0000313" key="2">
    <source>
        <dbReference type="EMBL" id="TPE61077.1"/>
    </source>
</evidence>
<feature type="domain" description="Aminoglycoside phosphotransferase" evidence="1">
    <location>
        <begin position="54"/>
        <end position="278"/>
    </location>
</feature>
<keyword evidence="2" id="KW-0808">Transferase</keyword>
<proteinExistence type="predicted"/>
<dbReference type="PANTHER" id="PTHR21310">
    <property type="entry name" value="AMINOGLYCOSIDE PHOSPHOTRANSFERASE-RELATED-RELATED"/>
    <property type="match status" value="1"/>
</dbReference>
<protein>
    <submittedName>
        <fullName evidence="2">Phosphotransferase family protein</fullName>
    </submittedName>
</protein>
<evidence type="ECO:0000259" key="1">
    <source>
        <dbReference type="Pfam" id="PF01636"/>
    </source>
</evidence>
<dbReference type="Pfam" id="PF01636">
    <property type="entry name" value="APH"/>
    <property type="match status" value="1"/>
</dbReference>
<dbReference type="GO" id="GO:0016740">
    <property type="term" value="F:transferase activity"/>
    <property type="evidence" value="ECO:0007669"/>
    <property type="project" value="UniProtKB-KW"/>
</dbReference>
<dbReference type="Gene3D" id="3.30.200.20">
    <property type="entry name" value="Phosphorylase Kinase, domain 1"/>
    <property type="match status" value="1"/>
</dbReference>
<dbReference type="AlphaFoldDB" id="A0A501XLL7"/>